<keyword evidence="4" id="KW-1185">Reference proteome</keyword>
<dbReference type="InterPro" id="IPR012654">
    <property type="entry name" value="CHP02391"/>
</dbReference>
<dbReference type="NCBIfam" id="TIGR02391">
    <property type="entry name" value="hypoth_ymh"/>
    <property type="match status" value="1"/>
</dbReference>
<accession>A0A9X2MSB9</accession>
<evidence type="ECO:0000313" key="3">
    <source>
        <dbReference type="EMBL" id="MCR2805944.1"/>
    </source>
</evidence>
<keyword evidence="1" id="KW-0175">Coiled coil</keyword>
<gene>
    <name evidence="3" type="ORF">NQZ67_18840</name>
</gene>
<reference evidence="3" key="1">
    <citation type="submission" date="2022-08" db="EMBL/GenBank/DDBJ databases">
        <title>The genomic sequence of strain Paenibacillus sp. SCIV0701.</title>
        <authorList>
            <person name="Zhao H."/>
        </authorList>
    </citation>
    <scope>NUCLEOTIDE SEQUENCE</scope>
    <source>
        <strain evidence="3">SCIV0701</strain>
    </source>
</reference>
<feature type="domain" description="Conserved hypothetical protein CHP02391" evidence="2">
    <location>
        <begin position="164"/>
        <end position="277"/>
    </location>
</feature>
<organism evidence="3 4">
    <name type="scientific">Paenibacillus soyae</name>
    <dbReference type="NCBI Taxonomy" id="2969249"/>
    <lineage>
        <taxon>Bacteria</taxon>
        <taxon>Bacillati</taxon>
        <taxon>Bacillota</taxon>
        <taxon>Bacilli</taxon>
        <taxon>Bacillales</taxon>
        <taxon>Paenibacillaceae</taxon>
        <taxon>Paenibacillus</taxon>
    </lineage>
</organism>
<name>A0A9X2MSB9_9BACL</name>
<proteinExistence type="predicted"/>
<protein>
    <submittedName>
        <fullName evidence="3">TIGR02391 family protein</fullName>
    </submittedName>
</protein>
<sequence>MFPSKLAKLRIQKVSSNYSSAGYLERNRIIEEMNGRGLLHSGMTFSRLSDLVTKQANDGALESLVILKDDILSQPSERQINIKKLDSIIIEVYDNLITSGNSMLNEMLSRLGSEGLNQTHEIRVNAGRKNLRSEVELVQEEIRSMSTDIAEEQNKPRSPLTIDNLHENVMRVSKDYYKDGHYRAAVLDTYIDLINRVKVISGRTDIDGSPLMQQVFSPKNPQLLVSDDSDEQQGFMWLFSGAVMAIRNPKAHRIVEITDPQRTLEWLGFASVLHRVLDDIENVGNS</sequence>
<dbReference type="RefSeq" id="WP_257448941.1">
    <property type="nucleotide sequence ID" value="NZ_JANIPJ010000014.1"/>
</dbReference>
<feature type="coiled-coil region" evidence="1">
    <location>
        <begin position="128"/>
        <end position="155"/>
    </location>
</feature>
<evidence type="ECO:0000313" key="4">
    <source>
        <dbReference type="Proteomes" id="UP001141950"/>
    </source>
</evidence>
<evidence type="ECO:0000256" key="1">
    <source>
        <dbReference type="SAM" id="Coils"/>
    </source>
</evidence>
<dbReference type="Proteomes" id="UP001141950">
    <property type="component" value="Unassembled WGS sequence"/>
</dbReference>
<dbReference type="Pfam" id="PF09509">
    <property type="entry name" value="Hypoth_Ymh"/>
    <property type="match status" value="1"/>
</dbReference>
<dbReference type="EMBL" id="JANIPJ010000014">
    <property type="protein sequence ID" value="MCR2805944.1"/>
    <property type="molecule type" value="Genomic_DNA"/>
</dbReference>
<dbReference type="AlphaFoldDB" id="A0A9X2MSB9"/>
<evidence type="ECO:0000259" key="2">
    <source>
        <dbReference type="Pfam" id="PF09509"/>
    </source>
</evidence>
<comment type="caution">
    <text evidence="3">The sequence shown here is derived from an EMBL/GenBank/DDBJ whole genome shotgun (WGS) entry which is preliminary data.</text>
</comment>